<proteinExistence type="predicted"/>
<dbReference type="Proteomes" id="UP001590950">
    <property type="component" value="Unassembled WGS sequence"/>
</dbReference>
<reference evidence="1 2" key="1">
    <citation type="submission" date="2024-09" db="EMBL/GenBank/DDBJ databases">
        <title>Rethinking Asexuality: The Enigmatic Case of Functional Sexual Genes in Lepraria (Stereocaulaceae).</title>
        <authorList>
            <person name="Doellman M."/>
            <person name="Sun Y."/>
            <person name="Barcenas-Pena A."/>
            <person name="Lumbsch H.T."/>
            <person name="Grewe F."/>
        </authorList>
    </citation>
    <scope>NUCLEOTIDE SEQUENCE [LARGE SCALE GENOMIC DNA]</scope>
    <source>
        <strain evidence="1 2">Mercado 3170</strain>
    </source>
</reference>
<keyword evidence="2" id="KW-1185">Reference proteome</keyword>
<organism evidence="1 2">
    <name type="scientific">Stereocaulon virgatum</name>
    <dbReference type="NCBI Taxonomy" id="373712"/>
    <lineage>
        <taxon>Eukaryota</taxon>
        <taxon>Fungi</taxon>
        <taxon>Dikarya</taxon>
        <taxon>Ascomycota</taxon>
        <taxon>Pezizomycotina</taxon>
        <taxon>Lecanoromycetes</taxon>
        <taxon>OSLEUM clade</taxon>
        <taxon>Lecanoromycetidae</taxon>
        <taxon>Lecanorales</taxon>
        <taxon>Lecanorineae</taxon>
        <taxon>Stereocaulaceae</taxon>
        <taxon>Stereocaulon</taxon>
    </lineage>
</organism>
<evidence type="ECO:0000313" key="1">
    <source>
        <dbReference type="EMBL" id="KAL2037501.1"/>
    </source>
</evidence>
<name>A0ABR3ZXQ4_9LECA</name>
<accession>A0ABR3ZXQ4</accession>
<gene>
    <name evidence="1" type="ORF">N7G274_009782</name>
</gene>
<protein>
    <submittedName>
        <fullName evidence="1">Uncharacterized protein</fullName>
    </submittedName>
</protein>
<evidence type="ECO:0000313" key="2">
    <source>
        <dbReference type="Proteomes" id="UP001590950"/>
    </source>
</evidence>
<dbReference type="EMBL" id="JBEFKJ010000040">
    <property type="protein sequence ID" value="KAL2037501.1"/>
    <property type="molecule type" value="Genomic_DNA"/>
</dbReference>
<comment type="caution">
    <text evidence="1">The sequence shown here is derived from an EMBL/GenBank/DDBJ whole genome shotgun (WGS) entry which is preliminary data.</text>
</comment>
<sequence length="125" mass="14498">MCRTITYKFERCQCVYIRGYVDYCARYIHENPTTYAKRQHAKFLTPACTGMDIRLHNIDIVSLDMETRKAPKDLDCRELEEVLTMSPFGAGCPFCDDPEGRRIIYIYSAAQDAENEAKETVRSPR</sequence>